<reference evidence="1 2" key="1">
    <citation type="submission" date="2020-03" db="EMBL/GenBank/DDBJ databases">
        <title>Genomic Encyclopedia of Type Strains, Phase IV (KMG-IV): sequencing the most valuable type-strain genomes for metagenomic binning, comparative biology and taxonomic classification.</title>
        <authorList>
            <person name="Goeker M."/>
        </authorList>
    </citation>
    <scope>NUCLEOTIDE SEQUENCE [LARGE SCALE GENOMIC DNA]</scope>
    <source>
        <strain evidence="1 2">DSM 18888</strain>
    </source>
</reference>
<proteinExistence type="predicted"/>
<evidence type="ECO:0000313" key="1">
    <source>
        <dbReference type="EMBL" id="NJB74720.1"/>
    </source>
</evidence>
<name>A0ABX0WZD5_9PROT</name>
<sequence length="168" mass="19632">MDILGSFLSGDPKKVWLASNAIRELRDEDELRKISEHLKKIRKETKHVFKDGGPGLLSNSYHLNFALEKLRFIKEAAGCQCELYPNNMFFNPNKEADKGFVVITDKLEDALNWTADYKCECTSCGNKFHVHQGEYHYTWYDWTNLNPRVRHTSETLLQKVFKYVKGRL</sequence>
<dbReference type="Proteomes" id="UP000556869">
    <property type="component" value="Unassembled WGS sequence"/>
</dbReference>
<evidence type="ECO:0008006" key="3">
    <source>
        <dbReference type="Google" id="ProtNLM"/>
    </source>
</evidence>
<comment type="caution">
    <text evidence="1">The sequence shown here is derived from an EMBL/GenBank/DDBJ whole genome shotgun (WGS) entry which is preliminary data.</text>
</comment>
<keyword evidence="2" id="KW-1185">Reference proteome</keyword>
<accession>A0ABX0WZD5</accession>
<dbReference type="EMBL" id="JAATJD010000002">
    <property type="protein sequence ID" value="NJB74720.1"/>
    <property type="molecule type" value="Genomic_DNA"/>
</dbReference>
<protein>
    <recommendedName>
        <fullName evidence="3">C2H2-type domain-containing protein</fullName>
    </recommendedName>
</protein>
<organism evidence="1 2">
    <name type="scientific">Thalassospira tepidiphila</name>
    <dbReference type="NCBI Taxonomy" id="393657"/>
    <lineage>
        <taxon>Bacteria</taxon>
        <taxon>Pseudomonadati</taxon>
        <taxon>Pseudomonadota</taxon>
        <taxon>Alphaproteobacteria</taxon>
        <taxon>Rhodospirillales</taxon>
        <taxon>Thalassospiraceae</taxon>
        <taxon>Thalassospira</taxon>
    </lineage>
</organism>
<evidence type="ECO:0000313" key="2">
    <source>
        <dbReference type="Proteomes" id="UP000556869"/>
    </source>
</evidence>
<dbReference type="RefSeq" id="WP_064780535.1">
    <property type="nucleotide sequence ID" value="NZ_BAAAEQ010000002.1"/>
</dbReference>
<gene>
    <name evidence="1" type="ORF">GGR96_001812</name>
</gene>